<accession>A0A7U2F7X4</accession>
<proteinExistence type="predicted"/>
<dbReference type="Proteomes" id="UP000663193">
    <property type="component" value="Chromosome 10"/>
</dbReference>
<sequence>MASKIEFPEIRSSLLTEWPEIGLETPPSLVEREMASLAKRATSSDDLAPWEVLSCAAKAQVTCDRSIWPRGSNAGNCVDVLSVRLWTSGHDKLVKCYCENKQVQKPWWDCFYEAAAKCPDQRITMDKVWYQEWVYHRVSRRRNCLDDFKPHPPWVKINDYMKTQYNRSAELQYARDW</sequence>
<name>A0A7U2F7X4_PHANO</name>
<dbReference type="KEGG" id="pno:SNOG_07250"/>
<reference evidence="2" key="1">
    <citation type="journal article" date="2021" name="BMC Genomics">
        <title>Chromosome-level genome assembly and manually-curated proteome of model necrotroph Parastagonospora nodorum Sn15 reveals a genome-wide trove of candidate effector homologs, and redundancy of virulence-related functions within an accessory chromosome.</title>
        <authorList>
            <person name="Bertazzoni S."/>
            <person name="Jones D.A.B."/>
            <person name="Phan H.T."/>
            <person name="Tan K.-C."/>
            <person name="Hane J.K."/>
        </authorList>
    </citation>
    <scope>NUCLEOTIDE SEQUENCE [LARGE SCALE GENOMIC DNA]</scope>
    <source>
        <strain evidence="2">SN15 / ATCC MYA-4574 / FGSC 10173)</strain>
    </source>
</reference>
<organism evidence="1 2">
    <name type="scientific">Phaeosphaeria nodorum (strain SN15 / ATCC MYA-4574 / FGSC 10173)</name>
    <name type="common">Glume blotch fungus</name>
    <name type="synonym">Parastagonospora nodorum</name>
    <dbReference type="NCBI Taxonomy" id="321614"/>
    <lineage>
        <taxon>Eukaryota</taxon>
        <taxon>Fungi</taxon>
        <taxon>Dikarya</taxon>
        <taxon>Ascomycota</taxon>
        <taxon>Pezizomycotina</taxon>
        <taxon>Dothideomycetes</taxon>
        <taxon>Pleosporomycetidae</taxon>
        <taxon>Pleosporales</taxon>
        <taxon>Pleosporineae</taxon>
        <taxon>Phaeosphaeriaceae</taxon>
        <taxon>Parastagonospora</taxon>
    </lineage>
</organism>
<dbReference type="EMBL" id="CP069032">
    <property type="protein sequence ID" value="QRD00390.1"/>
    <property type="molecule type" value="Genomic_DNA"/>
</dbReference>
<dbReference type="VEuPathDB" id="FungiDB:JI435_072500"/>
<dbReference type="RefSeq" id="XP_001797596.1">
    <property type="nucleotide sequence ID" value="XM_001797544.1"/>
</dbReference>
<evidence type="ECO:0000313" key="2">
    <source>
        <dbReference type="Proteomes" id="UP000663193"/>
    </source>
</evidence>
<keyword evidence="2" id="KW-1185">Reference proteome</keyword>
<protein>
    <submittedName>
        <fullName evidence="1">Uncharacterized protein</fullName>
    </submittedName>
</protein>
<evidence type="ECO:0000313" key="1">
    <source>
        <dbReference type="EMBL" id="QRD00390.1"/>
    </source>
</evidence>
<dbReference type="AlphaFoldDB" id="A0A7U2F7X4"/>
<gene>
    <name evidence="1" type="ORF">JI435_072500</name>
</gene>
<dbReference type="OrthoDB" id="3801967at2759"/>